<dbReference type="InterPro" id="IPR036282">
    <property type="entry name" value="Glutathione-S-Trfase_C_sf"/>
</dbReference>
<organism evidence="2 3">
    <name type="scientific">Heterorhabditis bacteriophora</name>
    <name type="common">Entomopathogenic nematode worm</name>
    <dbReference type="NCBI Taxonomy" id="37862"/>
    <lineage>
        <taxon>Eukaryota</taxon>
        <taxon>Metazoa</taxon>
        <taxon>Ecdysozoa</taxon>
        <taxon>Nematoda</taxon>
        <taxon>Chromadorea</taxon>
        <taxon>Rhabditida</taxon>
        <taxon>Rhabditina</taxon>
        <taxon>Rhabditomorpha</taxon>
        <taxon>Strongyloidea</taxon>
        <taxon>Heterorhabditidae</taxon>
        <taxon>Heterorhabditis</taxon>
    </lineage>
</organism>
<dbReference type="AlphaFoldDB" id="A0A1I7WZX6"/>
<dbReference type="Pfam" id="PF17171">
    <property type="entry name" value="GST_C_6"/>
    <property type="match status" value="1"/>
</dbReference>
<sequence length="115" mass="13296">MLTRDESALMQDKSVVNASSLLNRSVSGLPLPSFVTNMIAPKFAEMIKKRKFLFGDQVTSVSVFGVDCSVFGQLAVTYFLPYRQYISDLLDDDFPRVKNYLERIRTHYFQDWKIE</sequence>
<reference evidence="3" key="1">
    <citation type="submission" date="2016-11" db="UniProtKB">
        <authorList>
            <consortium name="WormBaseParasite"/>
        </authorList>
    </citation>
    <scope>IDENTIFICATION</scope>
</reference>
<dbReference type="WBParaSite" id="Hba_10694">
    <property type="protein sequence ID" value="Hba_10694"/>
    <property type="gene ID" value="Hba_10694"/>
</dbReference>
<dbReference type="InterPro" id="IPR033468">
    <property type="entry name" value="Metaxin_GST"/>
</dbReference>
<dbReference type="CDD" id="cd03193">
    <property type="entry name" value="GST_C_Metaxin"/>
    <property type="match status" value="1"/>
</dbReference>
<accession>A0A1I7WZX6</accession>
<keyword evidence="2" id="KW-1185">Reference proteome</keyword>
<name>A0A1I7WZX6_HETBA</name>
<dbReference type="PANTHER" id="PTHR12289">
    <property type="entry name" value="METAXIN RELATED"/>
    <property type="match status" value="1"/>
</dbReference>
<evidence type="ECO:0000313" key="2">
    <source>
        <dbReference type="Proteomes" id="UP000095283"/>
    </source>
</evidence>
<dbReference type="Proteomes" id="UP000095283">
    <property type="component" value="Unplaced"/>
</dbReference>
<dbReference type="GO" id="GO:0005737">
    <property type="term" value="C:cytoplasm"/>
    <property type="evidence" value="ECO:0007669"/>
    <property type="project" value="TreeGrafter"/>
</dbReference>
<evidence type="ECO:0000313" key="3">
    <source>
        <dbReference type="WBParaSite" id="Hba_10694"/>
    </source>
</evidence>
<dbReference type="InterPro" id="IPR050931">
    <property type="entry name" value="Mito_Protein_Transport_Metaxin"/>
</dbReference>
<dbReference type="SUPFAM" id="SSF47616">
    <property type="entry name" value="GST C-terminal domain-like"/>
    <property type="match status" value="1"/>
</dbReference>
<evidence type="ECO:0000259" key="1">
    <source>
        <dbReference type="Pfam" id="PF17171"/>
    </source>
</evidence>
<proteinExistence type="predicted"/>
<protein>
    <submittedName>
        <fullName evidence="3">GST_C_6 domain-containing protein</fullName>
    </submittedName>
</protein>
<feature type="domain" description="Metaxin glutathione S-transferase" evidence="1">
    <location>
        <begin position="45"/>
        <end position="104"/>
    </location>
</feature>
<dbReference type="PANTHER" id="PTHR12289:SF32">
    <property type="entry name" value="GST_C_6 DOMAIN-CONTAINING PROTEIN"/>
    <property type="match status" value="1"/>
</dbReference>